<keyword evidence="3" id="KW-1133">Transmembrane helix</keyword>
<dbReference type="Gene3D" id="2.40.260.10">
    <property type="entry name" value="Sortase"/>
    <property type="match status" value="1"/>
</dbReference>
<dbReference type="RefSeq" id="WP_190023272.1">
    <property type="nucleotide sequence ID" value="NZ_BMUT01000009.1"/>
</dbReference>
<keyword evidence="3" id="KW-0812">Transmembrane</keyword>
<name>A0ABQ2YSZ0_9ACTN</name>
<comment type="caution">
    <text evidence="4">The sequence shown here is derived from an EMBL/GenBank/DDBJ whole genome shotgun (WGS) entry which is preliminary data.</text>
</comment>
<dbReference type="CDD" id="cd05830">
    <property type="entry name" value="Sortase_E"/>
    <property type="match status" value="1"/>
</dbReference>
<dbReference type="Proteomes" id="UP000659223">
    <property type="component" value="Unassembled WGS sequence"/>
</dbReference>
<dbReference type="InterPro" id="IPR042003">
    <property type="entry name" value="Sortase_E"/>
</dbReference>
<evidence type="ECO:0008006" key="6">
    <source>
        <dbReference type="Google" id="ProtNLM"/>
    </source>
</evidence>
<dbReference type="EMBL" id="BMUT01000009">
    <property type="protein sequence ID" value="GGX91898.1"/>
    <property type="molecule type" value="Genomic_DNA"/>
</dbReference>
<evidence type="ECO:0000256" key="1">
    <source>
        <dbReference type="ARBA" id="ARBA00022801"/>
    </source>
</evidence>
<dbReference type="NCBIfam" id="TIGR01076">
    <property type="entry name" value="sortase_fam"/>
    <property type="match status" value="1"/>
</dbReference>
<dbReference type="InterPro" id="IPR053465">
    <property type="entry name" value="Sortase_Class_E"/>
</dbReference>
<gene>
    <name evidence="4" type="ORF">GCM10010324_42020</name>
</gene>
<evidence type="ECO:0000313" key="4">
    <source>
        <dbReference type="EMBL" id="GGX91898.1"/>
    </source>
</evidence>
<evidence type="ECO:0000256" key="2">
    <source>
        <dbReference type="SAM" id="MobiDB-lite"/>
    </source>
</evidence>
<keyword evidence="3" id="KW-0472">Membrane</keyword>
<dbReference type="Pfam" id="PF04203">
    <property type="entry name" value="Sortase"/>
    <property type="match status" value="1"/>
</dbReference>
<dbReference type="SUPFAM" id="SSF63817">
    <property type="entry name" value="Sortase"/>
    <property type="match status" value="1"/>
</dbReference>
<proteinExistence type="predicted"/>
<accession>A0ABQ2YSZ0</accession>
<reference evidence="5" key="1">
    <citation type="journal article" date="2019" name="Int. J. Syst. Evol. Microbiol.">
        <title>The Global Catalogue of Microorganisms (GCM) 10K type strain sequencing project: providing services to taxonomists for standard genome sequencing and annotation.</title>
        <authorList>
            <consortium name="The Broad Institute Genomics Platform"/>
            <consortium name="The Broad Institute Genome Sequencing Center for Infectious Disease"/>
            <person name="Wu L."/>
            <person name="Ma J."/>
        </authorList>
    </citation>
    <scope>NUCLEOTIDE SEQUENCE [LARGE SCALE GENOMIC DNA]</scope>
    <source>
        <strain evidence="5">JCM 4586</strain>
    </source>
</reference>
<evidence type="ECO:0000256" key="3">
    <source>
        <dbReference type="SAM" id="Phobius"/>
    </source>
</evidence>
<dbReference type="NCBIfam" id="NF033747">
    <property type="entry name" value="class_E_sortase"/>
    <property type="match status" value="1"/>
</dbReference>
<feature type="compositionally biased region" description="Low complexity" evidence="2">
    <location>
        <begin position="52"/>
        <end position="74"/>
    </location>
</feature>
<feature type="region of interest" description="Disordered" evidence="2">
    <location>
        <begin position="51"/>
        <end position="132"/>
    </location>
</feature>
<keyword evidence="5" id="KW-1185">Reference proteome</keyword>
<protein>
    <recommendedName>
        <fullName evidence="6">Class E sortase</fullName>
    </recommendedName>
</protein>
<feature type="transmembrane region" description="Helical" evidence="3">
    <location>
        <begin position="12"/>
        <end position="32"/>
    </location>
</feature>
<dbReference type="InterPro" id="IPR023365">
    <property type="entry name" value="Sortase_dom-sf"/>
</dbReference>
<sequence>MRPRTVVRTLSELCVTTGTLLVLFVVYVLYWTGVRADSAMDRELSRLQDRWSSGAAATAGPSGAPVPGEQQGEPPGERPGEQPGVSPEDPGDAARPPDRPAAPSAQAAPPSRPLPGSGSGQGAPGRQQAAPARPGEAFAVMYIPRFGAGWAKPVLQGTGTELLKKGLGHYERTALPGETGNFAVAGHRRTYGDPFKDLDELRPGDAVVVGDGTTWFTYRVDARPYRTRPDDTGVIDPVPAGSGFRGPGRYLTLTTCEPEWGHSHRLIVWAHLDATSPAAQGRPGALPG</sequence>
<dbReference type="InterPro" id="IPR005754">
    <property type="entry name" value="Sortase"/>
</dbReference>
<evidence type="ECO:0000313" key="5">
    <source>
        <dbReference type="Proteomes" id="UP000659223"/>
    </source>
</evidence>
<organism evidence="4 5">
    <name type="scientific">Streptomyces hiroshimensis</name>
    <dbReference type="NCBI Taxonomy" id="66424"/>
    <lineage>
        <taxon>Bacteria</taxon>
        <taxon>Bacillati</taxon>
        <taxon>Actinomycetota</taxon>
        <taxon>Actinomycetes</taxon>
        <taxon>Kitasatosporales</taxon>
        <taxon>Streptomycetaceae</taxon>
        <taxon>Streptomyces</taxon>
    </lineage>
</organism>
<keyword evidence="1" id="KW-0378">Hydrolase</keyword>